<dbReference type="OrthoDB" id="3290158at2"/>
<organism evidence="2 3">
    <name type="scientific">Streptomyces triticagri</name>
    <dbReference type="NCBI Taxonomy" id="2293568"/>
    <lineage>
        <taxon>Bacteria</taxon>
        <taxon>Bacillati</taxon>
        <taxon>Actinomycetota</taxon>
        <taxon>Actinomycetes</taxon>
        <taxon>Kitasatosporales</taxon>
        <taxon>Streptomycetaceae</taxon>
        <taxon>Streptomyces</taxon>
    </lineage>
</organism>
<dbReference type="InterPro" id="IPR024726">
    <property type="entry name" value="FhuF_C"/>
</dbReference>
<accession>A0A372LY92</accession>
<dbReference type="GO" id="GO:0051537">
    <property type="term" value="F:2 iron, 2 sulfur cluster binding"/>
    <property type="evidence" value="ECO:0007669"/>
    <property type="project" value="InterPro"/>
</dbReference>
<keyword evidence="3" id="KW-1185">Reference proteome</keyword>
<dbReference type="Proteomes" id="UP000263094">
    <property type="component" value="Unassembled WGS sequence"/>
</dbReference>
<evidence type="ECO:0000259" key="1">
    <source>
        <dbReference type="Pfam" id="PF11575"/>
    </source>
</evidence>
<protein>
    <submittedName>
        <fullName evidence="2">Ferric iron reductase</fullName>
    </submittedName>
</protein>
<comment type="caution">
    <text evidence="2">The sequence shown here is derived from an EMBL/GenBank/DDBJ whole genome shotgun (WGS) entry which is preliminary data.</text>
</comment>
<evidence type="ECO:0000313" key="3">
    <source>
        <dbReference type="Proteomes" id="UP000263094"/>
    </source>
</evidence>
<dbReference type="Pfam" id="PF11575">
    <property type="entry name" value="FhuF_C"/>
    <property type="match status" value="1"/>
</dbReference>
<evidence type="ECO:0000313" key="2">
    <source>
        <dbReference type="EMBL" id="RFU83233.1"/>
    </source>
</evidence>
<proteinExistence type="predicted"/>
<feature type="domain" description="Ferric siderophore reductase C-terminal" evidence="1">
    <location>
        <begin position="203"/>
        <end position="222"/>
    </location>
</feature>
<name>A0A372LY92_9ACTN</name>
<dbReference type="EMBL" id="QUAK01000214">
    <property type="protein sequence ID" value="RFU83233.1"/>
    <property type="molecule type" value="Genomic_DNA"/>
</dbReference>
<sequence length="231" mass="23854">MDLGQLGSVGGFFALRAGAPPAGAVPLARAYAADGASALAHRVDKVVARLRAPEVRIGVSVAQLGLAARLCSVAVGGAALFGAVPDLDPERLHWDPDGTSPDDLWIDRVEPLPVGRIAEVLVEGHLAPLAAALTRRYRIAPGLLRGNAGSALAGSVRELETWAAEAGRPEAAARGRAAAEELFADPGLQAAGPLPEPGARHRRRSCCLYYRCPGGGLCGDCCFETAPRTAD</sequence>
<gene>
    <name evidence="2" type="ORF">DY218_28810</name>
</gene>
<dbReference type="RefSeq" id="WP_128559064.1">
    <property type="nucleotide sequence ID" value="NZ_QUAK01000214.1"/>
</dbReference>
<reference evidence="2 3" key="1">
    <citation type="submission" date="2018-08" db="EMBL/GenBank/DDBJ databases">
        <title>Isolation, diversity and antifungal activity of Actinobacteria from wheat.</title>
        <authorList>
            <person name="Han C."/>
        </authorList>
    </citation>
    <scope>NUCLEOTIDE SEQUENCE [LARGE SCALE GENOMIC DNA]</scope>
    <source>
        <strain evidence="2 3">NEAU-YY421</strain>
    </source>
</reference>
<dbReference type="AlphaFoldDB" id="A0A372LY92"/>